<name>A0A200QT91_MACCD</name>
<reference evidence="1 2" key="1">
    <citation type="journal article" date="2017" name="Mol. Plant">
        <title>The Genome of Medicinal Plant Macleaya cordata Provides New Insights into Benzylisoquinoline Alkaloids Metabolism.</title>
        <authorList>
            <person name="Liu X."/>
            <person name="Liu Y."/>
            <person name="Huang P."/>
            <person name="Ma Y."/>
            <person name="Qing Z."/>
            <person name="Tang Q."/>
            <person name="Cao H."/>
            <person name="Cheng P."/>
            <person name="Zheng Y."/>
            <person name="Yuan Z."/>
            <person name="Zhou Y."/>
            <person name="Liu J."/>
            <person name="Tang Z."/>
            <person name="Zhuo Y."/>
            <person name="Zhang Y."/>
            <person name="Yu L."/>
            <person name="Huang J."/>
            <person name="Yang P."/>
            <person name="Peng Q."/>
            <person name="Zhang J."/>
            <person name="Jiang W."/>
            <person name="Zhang Z."/>
            <person name="Lin K."/>
            <person name="Ro D.K."/>
            <person name="Chen X."/>
            <person name="Xiong X."/>
            <person name="Shang Y."/>
            <person name="Huang S."/>
            <person name="Zeng J."/>
        </authorList>
    </citation>
    <scope>NUCLEOTIDE SEQUENCE [LARGE SCALE GENOMIC DNA]</scope>
    <source>
        <strain evidence="2">cv. BLH2017</strain>
        <tissue evidence="1">Root</tissue>
    </source>
</reference>
<dbReference type="AlphaFoldDB" id="A0A200QT91"/>
<evidence type="ECO:0000313" key="1">
    <source>
        <dbReference type="EMBL" id="OVA13653.1"/>
    </source>
</evidence>
<dbReference type="OrthoDB" id="1938144at2759"/>
<dbReference type="InParanoid" id="A0A200QT91"/>
<keyword evidence="2" id="KW-1185">Reference proteome</keyword>
<sequence length="116" mass="12816">MDGTSMKGKYTGCLLAATGRNGNNDVRVALCVYTPTPYDFKKRIEDFKKVGGRAAIEFLDGAPYKNWANAFFKGHRYGSVSSSVAESFNSWLGDSRSLPITSMLDVVRVNLMKMMS</sequence>
<organism evidence="1 2">
    <name type="scientific">Macleaya cordata</name>
    <name type="common">Five-seeded plume-poppy</name>
    <name type="synonym">Bocconia cordata</name>
    <dbReference type="NCBI Taxonomy" id="56857"/>
    <lineage>
        <taxon>Eukaryota</taxon>
        <taxon>Viridiplantae</taxon>
        <taxon>Streptophyta</taxon>
        <taxon>Embryophyta</taxon>
        <taxon>Tracheophyta</taxon>
        <taxon>Spermatophyta</taxon>
        <taxon>Magnoliopsida</taxon>
        <taxon>Ranunculales</taxon>
        <taxon>Papaveraceae</taxon>
        <taxon>Papaveroideae</taxon>
        <taxon>Macleaya</taxon>
    </lineage>
</organism>
<protein>
    <submittedName>
        <fullName evidence="1">Uncharacterized protein</fullName>
    </submittedName>
</protein>
<evidence type="ECO:0000313" key="2">
    <source>
        <dbReference type="Proteomes" id="UP000195402"/>
    </source>
</evidence>
<dbReference type="STRING" id="56857.A0A200QT91"/>
<proteinExistence type="predicted"/>
<comment type="caution">
    <text evidence="1">The sequence shown here is derived from an EMBL/GenBank/DDBJ whole genome shotgun (WGS) entry which is preliminary data.</text>
</comment>
<accession>A0A200QT91</accession>
<dbReference type="EMBL" id="MVGT01001102">
    <property type="protein sequence ID" value="OVA13653.1"/>
    <property type="molecule type" value="Genomic_DNA"/>
</dbReference>
<dbReference type="Proteomes" id="UP000195402">
    <property type="component" value="Unassembled WGS sequence"/>
</dbReference>
<gene>
    <name evidence="1" type="ORF">BVC80_1763g24</name>
</gene>